<dbReference type="PANTHER" id="PTHR30146">
    <property type="entry name" value="LACI-RELATED TRANSCRIPTIONAL REPRESSOR"/>
    <property type="match status" value="1"/>
</dbReference>
<evidence type="ECO:0000313" key="6">
    <source>
        <dbReference type="EMBL" id="RFT28909.1"/>
    </source>
</evidence>
<evidence type="ECO:0000256" key="1">
    <source>
        <dbReference type="ARBA" id="ARBA00023015"/>
    </source>
</evidence>
<dbReference type="InterPro" id="IPR046335">
    <property type="entry name" value="LacI/GalR-like_sensor"/>
</dbReference>
<evidence type="ECO:0000256" key="2">
    <source>
        <dbReference type="ARBA" id="ARBA00023125"/>
    </source>
</evidence>
<reference evidence="5" key="2">
    <citation type="submission" date="2023-05" db="EMBL/GenBank/DDBJ databases">
        <title>Cataloging the Phylogenetic Diversity of Human Bladder Bacteria.</title>
        <authorList>
            <person name="Du J."/>
        </authorList>
    </citation>
    <scope>NUCLEOTIDE SEQUENCE</scope>
    <source>
        <strain evidence="5">UMB6789</strain>
    </source>
</reference>
<dbReference type="InterPro" id="IPR028082">
    <property type="entry name" value="Peripla_BP_I"/>
</dbReference>
<evidence type="ECO:0000313" key="7">
    <source>
        <dbReference type="Proteomes" id="UP000258379"/>
    </source>
</evidence>
<evidence type="ECO:0000313" key="5">
    <source>
        <dbReference type="EMBL" id="MDK7064123.1"/>
    </source>
</evidence>
<dbReference type="Proteomes" id="UP000258379">
    <property type="component" value="Unassembled WGS sequence"/>
</dbReference>
<dbReference type="AlphaFoldDB" id="A0A3E2CAT1"/>
<dbReference type="SUPFAM" id="SSF53822">
    <property type="entry name" value="Periplasmic binding protein-like I"/>
    <property type="match status" value="1"/>
</dbReference>
<evidence type="ECO:0000256" key="3">
    <source>
        <dbReference type="ARBA" id="ARBA00023163"/>
    </source>
</evidence>
<dbReference type="InterPro" id="IPR000843">
    <property type="entry name" value="HTH_LacI"/>
</dbReference>
<dbReference type="PANTHER" id="PTHR30146:SF109">
    <property type="entry name" value="HTH-TYPE TRANSCRIPTIONAL REGULATOR GALS"/>
    <property type="match status" value="1"/>
</dbReference>
<dbReference type="SMART" id="SM00354">
    <property type="entry name" value="HTH_LACI"/>
    <property type="match status" value="1"/>
</dbReference>
<dbReference type="Gene3D" id="3.40.50.2300">
    <property type="match status" value="2"/>
</dbReference>
<dbReference type="InterPro" id="IPR010982">
    <property type="entry name" value="Lambda_DNA-bd_dom_sf"/>
</dbReference>
<dbReference type="SUPFAM" id="SSF47413">
    <property type="entry name" value="lambda repressor-like DNA-binding domains"/>
    <property type="match status" value="1"/>
</dbReference>
<dbReference type="CDD" id="cd06267">
    <property type="entry name" value="PBP1_LacI_sugar_binding-like"/>
    <property type="match status" value="1"/>
</dbReference>
<reference evidence="6 7" key="1">
    <citation type="submission" date="2017-07" db="EMBL/GenBank/DDBJ databases">
        <title>A comparative genomics approach to explaining the enigmatic role of Gardnerella vaginalis in the vaginal microbiome.</title>
        <authorList>
            <person name="Vancuren S.J."/>
            <person name="Hill J.E."/>
        </authorList>
    </citation>
    <scope>NUCLEOTIDE SEQUENCE [LARGE SCALE GENOMIC DNA]</scope>
    <source>
        <strain evidence="6 7">WP023</strain>
    </source>
</reference>
<dbReference type="EMBL" id="JASOME010000009">
    <property type="protein sequence ID" value="MDK7064123.1"/>
    <property type="molecule type" value="Genomic_DNA"/>
</dbReference>
<protein>
    <submittedName>
        <fullName evidence="5">LacI family DNA-binding transcriptional regulator</fullName>
    </submittedName>
    <submittedName>
        <fullName evidence="6">LacI family transcriptional regulator</fullName>
    </submittedName>
</protein>
<dbReference type="Gene3D" id="1.10.260.40">
    <property type="entry name" value="lambda repressor-like DNA-binding domains"/>
    <property type="match status" value="1"/>
</dbReference>
<dbReference type="CDD" id="cd01392">
    <property type="entry name" value="HTH_LacI"/>
    <property type="match status" value="1"/>
</dbReference>
<comment type="caution">
    <text evidence="6">The sequence shown here is derived from an EMBL/GenBank/DDBJ whole genome shotgun (WGS) entry which is preliminary data.</text>
</comment>
<name>A0A3E2CAT1_GARVA</name>
<dbReference type="RefSeq" id="WP_248911452.1">
    <property type="nucleotide sequence ID" value="NZ_CP083177.1"/>
</dbReference>
<dbReference type="Proteomes" id="UP001237784">
    <property type="component" value="Unassembled WGS sequence"/>
</dbReference>
<sequence>MSIVQVARRANVSTSTVSRYLHGTLNVEDSTAQRIDEAAHFYKYTTKINSKTTYKALALVIPGLNNPFYSELCQQLSMAADGLGYALNIKISQGNPIKERNIVESIIKEQKYIGLIYAGLNNNNIALRKVIPSGMNAVLIDEQMNDEKLSNISTVTVDNYSGAYQAVCYLLSLGHKRIAYVSGPDGLSTTSDRKHGYLSALSNSKILYDDSLIFSGPYTEEFGESIFPYIVSNPDPPTAIFCSSDISALGLLGAAERYGLKIPDDLSVIGCDGIHIGKWAHPSLTTLQQPFEAIAKSTLELISFNGETKHIQLPLTLTIRNSTCRIKS</sequence>
<proteinExistence type="predicted"/>
<gene>
    <name evidence="6" type="ORF">CG405_03750</name>
    <name evidence="5" type="ORF">QP372_06330</name>
</gene>
<feature type="domain" description="HTH lacI-type" evidence="4">
    <location>
        <begin position="1"/>
        <end position="39"/>
    </location>
</feature>
<dbReference type="EMBL" id="NNRU01000003">
    <property type="protein sequence ID" value="RFT28909.1"/>
    <property type="molecule type" value="Genomic_DNA"/>
</dbReference>
<dbReference type="PROSITE" id="PS50932">
    <property type="entry name" value="HTH_LACI_2"/>
    <property type="match status" value="1"/>
</dbReference>
<accession>A0A3E2CAT1</accession>
<dbReference type="GO" id="GO:0003700">
    <property type="term" value="F:DNA-binding transcription factor activity"/>
    <property type="evidence" value="ECO:0007669"/>
    <property type="project" value="TreeGrafter"/>
</dbReference>
<dbReference type="Pfam" id="PF13377">
    <property type="entry name" value="Peripla_BP_3"/>
    <property type="match status" value="1"/>
</dbReference>
<keyword evidence="1" id="KW-0805">Transcription regulation</keyword>
<evidence type="ECO:0000259" key="4">
    <source>
        <dbReference type="PROSITE" id="PS50932"/>
    </source>
</evidence>
<keyword evidence="3" id="KW-0804">Transcription</keyword>
<dbReference type="GO" id="GO:0000976">
    <property type="term" value="F:transcription cis-regulatory region binding"/>
    <property type="evidence" value="ECO:0007669"/>
    <property type="project" value="TreeGrafter"/>
</dbReference>
<keyword evidence="2 5" id="KW-0238">DNA-binding</keyword>
<dbReference type="Pfam" id="PF00356">
    <property type="entry name" value="LacI"/>
    <property type="match status" value="1"/>
</dbReference>
<organism evidence="6 7">
    <name type="scientific">Gardnerella vaginalis</name>
    <dbReference type="NCBI Taxonomy" id="2702"/>
    <lineage>
        <taxon>Bacteria</taxon>
        <taxon>Bacillati</taxon>
        <taxon>Actinomycetota</taxon>
        <taxon>Actinomycetes</taxon>
        <taxon>Bifidobacteriales</taxon>
        <taxon>Bifidobacteriaceae</taxon>
        <taxon>Gardnerella</taxon>
    </lineage>
</organism>